<dbReference type="Gene3D" id="1.10.10.60">
    <property type="entry name" value="Homeodomain-like"/>
    <property type="match status" value="1"/>
</dbReference>
<dbReference type="Pfam" id="PF12625">
    <property type="entry name" value="Arabinose_bd"/>
    <property type="match status" value="1"/>
</dbReference>
<keyword evidence="3" id="KW-0804">Transcription</keyword>
<evidence type="ECO:0000256" key="1">
    <source>
        <dbReference type="ARBA" id="ARBA00023015"/>
    </source>
</evidence>
<proteinExistence type="predicted"/>
<dbReference type="SUPFAM" id="SSF46689">
    <property type="entry name" value="Homeodomain-like"/>
    <property type="match status" value="1"/>
</dbReference>
<dbReference type="RefSeq" id="WP_101896248.1">
    <property type="nucleotide sequence ID" value="NZ_CP022684.1"/>
</dbReference>
<dbReference type="SMART" id="SM00342">
    <property type="entry name" value="HTH_ARAC"/>
    <property type="match status" value="1"/>
</dbReference>
<evidence type="ECO:0000256" key="2">
    <source>
        <dbReference type="ARBA" id="ARBA00023125"/>
    </source>
</evidence>
<organism evidence="5 6">
    <name type="scientific">Ketobacter alkanivorans</name>
    <dbReference type="NCBI Taxonomy" id="1917421"/>
    <lineage>
        <taxon>Bacteria</taxon>
        <taxon>Pseudomonadati</taxon>
        <taxon>Pseudomonadota</taxon>
        <taxon>Gammaproteobacteria</taxon>
        <taxon>Pseudomonadales</taxon>
        <taxon>Ketobacteraceae</taxon>
        <taxon>Ketobacter</taxon>
    </lineage>
</organism>
<sequence>MNNDIAYLPTSFLDVLLRYLDERELAASDLRHSIHLSAQNQRVESRTFSSLLDETYRVDPVPALGLRIGRMAQPQHFGLVGYLLASCSTLGQALTRYGRFQTLVLTDLKAEVQVRGSDVIHEWSLRGNDNALSCEFSAAIFINLYQSLIKKPIAPSRVGLPIPKPAHGDIYQAILGCPVEFNCSSIRVDVPSHVLLMDIATRDPHLLKIFDQQANAMLLKDAESSGCFETFLQELQENILAAMNNGDTRASTVASQMGYSLRSFYRKLSVNGHSYRSVLADTRRRLAVRYLADPALSPSEVALLLGYSEQSAFIRAFKHWMGQTPGEYRQNL</sequence>
<dbReference type="GO" id="GO:0003700">
    <property type="term" value="F:DNA-binding transcription factor activity"/>
    <property type="evidence" value="ECO:0007669"/>
    <property type="project" value="InterPro"/>
</dbReference>
<dbReference type="InterPro" id="IPR020449">
    <property type="entry name" value="Tscrpt_reg_AraC-type_HTH"/>
</dbReference>
<dbReference type="GO" id="GO:0000976">
    <property type="term" value="F:transcription cis-regulatory region binding"/>
    <property type="evidence" value="ECO:0007669"/>
    <property type="project" value="TreeGrafter"/>
</dbReference>
<evidence type="ECO:0000313" key="6">
    <source>
        <dbReference type="Proteomes" id="UP000235116"/>
    </source>
</evidence>
<dbReference type="InterPro" id="IPR009057">
    <property type="entry name" value="Homeodomain-like_sf"/>
</dbReference>
<keyword evidence="2" id="KW-0238">DNA-binding</keyword>
<name>A0A2K9LRK4_9GAMM</name>
<dbReference type="OrthoDB" id="6146868at2"/>
<keyword evidence="6" id="KW-1185">Reference proteome</keyword>
<dbReference type="PRINTS" id="PR00032">
    <property type="entry name" value="HTHARAC"/>
</dbReference>
<dbReference type="EMBL" id="CP022684">
    <property type="protein sequence ID" value="AUM14880.1"/>
    <property type="molecule type" value="Genomic_DNA"/>
</dbReference>
<dbReference type="InterPro" id="IPR032687">
    <property type="entry name" value="AraC-type_N"/>
</dbReference>
<dbReference type="PROSITE" id="PS01124">
    <property type="entry name" value="HTH_ARAC_FAMILY_2"/>
    <property type="match status" value="1"/>
</dbReference>
<evidence type="ECO:0000313" key="5">
    <source>
        <dbReference type="EMBL" id="AUM14880.1"/>
    </source>
</evidence>
<dbReference type="KEGG" id="kak:Kalk_08050"/>
<reference evidence="6" key="1">
    <citation type="submission" date="2017-08" db="EMBL/GenBank/DDBJ databases">
        <title>Direct submision.</title>
        <authorList>
            <person name="Kim S.-J."/>
            <person name="Rhee S.-K."/>
        </authorList>
    </citation>
    <scope>NUCLEOTIDE SEQUENCE [LARGE SCALE GENOMIC DNA]</scope>
    <source>
        <strain evidence="6">GI5</strain>
    </source>
</reference>
<evidence type="ECO:0000256" key="3">
    <source>
        <dbReference type="ARBA" id="ARBA00023163"/>
    </source>
</evidence>
<gene>
    <name evidence="5" type="ORF">Kalk_08050</name>
</gene>
<dbReference type="PANTHER" id="PTHR47894">
    <property type="entry name" value="HTH-TYPE TRANSCRIPTIONAL REGULATOR GADX"/>
    <property type="match status" value="1"/>
</dbReference>
<evidence type="ECO:0000259" key="4">
    <source>
        <dbReference type="PROSITE" id="PS01124"/>
    </source>
</evidence>
<protein>
    <submittedName>
        <fullName evidence="5">AraC family transcriptional regulator</fullName>
    </submittedName>
</protein>
<dbReference type="Proteomes" id="UP000235116">
    <property type="component" value="Chromosome"/>
</dbReference>
<dbReference type="InterPro" id="IPR018060">
    <property type="entry name" value="HTH_AraC"/>
</dbReference>
<accession>A0A2K9LRK4</accession>
<dbReference type="Pfam" id="PF12833">
    <property type="entry name" value="HTH_18"/>
    <property type="match status" value="1"/>
</dbReference>
<dbReference type="GO" id="GO:0005829">
    <property type="term" value="C:cytosol"/>
    <property type="evidence" value="ECO:0007669"/>
    <property type="project" value="TreeGrafter"/>
</dbReference>
<feature type="domain" description="HTH araC/xylS-type" evidence="4">
    <location>
        <begin position="229"/>
        <end position="331"/>
    </location>
</feature>
<keyword evidence="1" id="KW-0805">Transcription regulation</keyword>
<dbReference type="PANTHER" id="PTHR47894:SF1">
    <property type="entry name" value="HTH-TYPE TRANSCRIPTIONAL REGULATOR VQSM"/>
    <property type="match status" value="1"/>
</dbReference>
<dbReference type="AlphaFoldDB" id="A0A2K9LRK4"/>